<organism evidence="11 12">
    <name type="scientific">Oryzias melastigma</name>
    <name type="common">Marine medaka</name>
    <dbReference type="NCBI Taxonomy" id="30732"/>
    <lineage>
        <taxon>Eukaryota</taxon>
        <taxon>Metazoa</taxon>
        <taxon>Chordata</taxon>
        <taxon>Craniata</taxon>
        <taxon>Vertebrata</taxon>
        <taxon>Euteleostomi</taxon>
        <taxon>Actinopterygii</taxon>
        <taxon>Neopterygii</taxon>
        <taxon>Teleostei</taxon>
        <taxon>Neoteleostei</taxon>
        <taxon>Acanthomorphata</taxon>
        <taxon>Ovalentaria</taxon>
        <taxon>Atherinomorphae</taxon>
        <taxon>Beloniformes</taxon>
        <taxon>Adrianichthyidae</taxon>
        <taxon>Oryziinae</taxon>
        <taxon>Oryzias</taxon>
    </lineage>
</organism>
<evidence type="ECO:0000313" key="11">
    <source>
        <dbReference type="EMBL" id="KAF6735526.1"/>
    </source>
</evidence>
<evidence type="ECO:0000256" key="3">
    <source>
        <dbReference type="ARBA" id="ARBA00022729"/>
    </source>
</evidence>
<dbReference type="Pfam" id="PF08357">
    <property type="entry name" value="SEFIR"/>
    <property type="match status" value="1"/>
</dbReference>
<dbReference type="Gene3D" id="3.40.50.11530">
    <property type="match status" value="1"/>
</dbReference>
<keyword evidence="6 11" id="KW-0675">Receptor</keyword>
<dbReference type="Proteomes" id="UP000646548">
    <property type="component" value="Unassembled WGS sequence"/>
</dbReference>
<name>A0A834FJV5_ORYME</name>
<comment type="subcellular location">
    <subcellularLocation>
        <location evidence="1">Membrane</location>
        <topology evidence="1">Single-pass type I membrane protein</topology>
    </subcellularLocation>
</comment>
<evidence type="ECO:0000259" key="10">
    <source>
        <dbReference type="PROSITE" id="PS51534"/>
    </source>
</evidence>
<evidence type="ECO:0000256" key="6">
    <source>
        <dbReference type="ARBA" id="ARBA00023170"/>
    </source>
</evidence>
<evidence type="ECO:0000313" key="12">
    <source>
        <dbReference type="Proteomes" id="UP000646548"/>
    </source>
</evidence>
<keyword evidence="2 9" id="KW-0812">Transmembrane</keyword>
<comment type="caution">
    <text evidence="11">The sequence shown here is derived from an EMBL/GenBank/DDBJ whole genome shotgun (WGS) entry which is preliminary data.</text>
</comment>
<evidence type="ECO:0000256" key="8">
    <source>
        <dbReference type="SAM" id="MobiDB-lite"/>
    </source>
</evidence>
<dbReference type="EMBL" id="WKFB01000105">
    <property type="protein sequence ID" value="KAF6735526.1"/>
    <property type="molecule type" value="Genomic_DNA"/>
</dbReference>
<feature type="region of interest" description="Disordered" evidence="8">
    <location>
        <begin position="290"/>
        <end position="315"/>
    </location>
</feature>
<accession>A0A834FJV5</accession>
<keyword evidence="7" id="KW-0325">Glycoprotein</keyword>
<keyword evidence="5 9" id="KW-0472">Membrane</keyword>
<evidence type="ECO:0000256" key="4">
    <source>
        <dbReference type="ARBA" id="ARBA00022989"/>
    </source>
</evidence>
<keyword evidence="4 9" id="KW-1133">Transmembrane helix</keyword>
<dbReference type="GO" id="GO:0030368">
    <property type="term" value="F:interleukin-17 receptor activity"/>
    <property type="evidence" value="ECO:0007669"/>
    <property type="project" value="InterPro"/>
</dbReference>
<reference evidence="11" key="1">
    <citation type="journal article" name="BMC Genomics">
        <title>Long-read sequencing and de novo genome assembly of marine medaka (Oryzias melastigma).</title>
        <authorList>
            <person name="Liang P."/>
            <person name="Saqib H.S.A."/>
            <person name="Ni X."/>
            <person name="Shen Y."/>
        </authorList>
    </citation>
    <scope>NUCLEOTIDE SEQUENCE</scope>
    <source>
        <strain evidence="11">Bigg-433</strain>
    </source>
</reference>
<proteinExistence type="predicted"/>
<dbReference type="PANTHER" id="PTHR15583:SF11">
    <property type="entry name" value="INTERLEUKIN-17 RECEPTOR B"/>
    <property type="match status" value="1"/>
</dbReference>
<evidence type="ECO:0000256" key="1">
    <source>
        <dbReference type="ARBA" id="ARBA00004479"/>
    </source>
</evidence>
<evidence type="ECO:0000256" key="5">
    <source>
        <dbReference type="ARBA" id="ARBA00023136"/>
    </source>
</evidence>
<gene>
    <name evidence="11" type="ORF">FQA47_019973</name>
</gene>
<dbReference type="GO" id="GO:0016020">
    <property type="term" value="C:membrane"/>
    <property type="evidence" value="ECO:0007669"/>
    <property type="project" value="UniProtKB-SubCell"/>
</dbReference>
<evidence type="ECO:0000256" key="7">
    <source>
        <dbReference type="ARBA" id="ARBA00023180"/>
    </source>
</evidence>
<sequence length="315" mass="35021">MTASIDKLEGTVIESSSEELKCTYSPSIAKTDLTGLEQIWFHYLLYVTHGVETITVHNFPLPSLGHGLYETTSVLVPTKAVRTTPSETTAFLASVPSTETTEPDPKRTNIWIIFLGLTAALVLLSSCFVISYICRPNTATRFGFKRLFPPPTVPVPVLIVYPAENSAFQLAIVELAEFLQCHGGCKVAIDMWQQEKIAEQGPMRWLAEQVTAADCVLIVSPLAKNLDKKKRSNDLPLELRTCEAFCLMNDLNKLCKKIHGQTSNRKRLSFLQLRRGVDYSEKSTMKLRRAVERNGGKQQSSSKENCLLSPEGSPV</sequence>
<dbReference type="InterPro" id="IPR039465">
    <property type="entry name" value="IL-17_rcpt-like"/>
</dbReference>
<dbReference type="PROSITE" id="PS51534">
    <property type="entry name" value="SEFIR"/>
    <property type="match status" value="1"/>
</dbReference>
<evidence type="ECO:0000256" key="2">
    <source>
        <dbReference type="ARBA" id="ARBA00022692"/>
    </source>
</evidence>
<protein>
    <submittedName>
        <fullName evidence="11">Interleukin-17 receptor B</fullName>
    </submittedName>
</protein>
<dbReference type="AlphaFoldDB" id="A0A834FJV5"/>
<feature type="transmembrane region" description="Helical" evidence="9">
    <location>
        <begin position="110"/>
        <end position="133"/>
    </location>
</feature>
<keyword evidence="3" id="KW-0732">Signal</keyword>
<feature type="domain" description="SEFIR" evidence="10">
    <location>
        <begin position="154"/>
        <end position="219"/>
    </location>
</feature>
<dbReference type="PANTHER" id="PTHR15583">
    <property type="entry name" value="INTERLEUKIN-17 RECEPTOR"/>
    <property type="match status" value="1"/>
</dbReference>
<dbReference type="InterPro" id="IPR013568">
    <property type="entry name" value="SEFIR_dom"/>
</dbReference>
<evidence type="ECO:0000256" key="9">
    <source>
        <dbReference type="SAM" id="Phobius"/>
    </source>
</evidence>